<evidence type="ECO:0000256" key="4">
    <source>
        <dbReference type="ARBA" id="ARBA00022737"/>
    </source>
</evidence>
<name>A0AAJ7SEA8_9ACAR</name>
<evidence type="ECO:0000256" key="7">
    <source>
        <dbReference type="ARBA" id="ARBA00023122"/>
    </source>
</evidence>
<dbReference type="KEGG" id="goe:100897445"/>
<dbReference type="Pfam" id="PF00571">
    <property type="entry name" value="CBS"/>
    <property type="match status" value="1"/>
</dbReference>
<evidence type="ECO:0000256" key="10">
    <source>
        <dbReference type="PROSITE-ProRule" id="PRU00703"/>
    </source>
</evidence>
<evidence type="ECO:0000313" key="13">
    <source>
        <dbReference type="Proteomes" id="UP000694867"/>
    </source>
</evidence>
<gene>
    <name evidence="14" type="primary">LOC100897445</name>
</gene>
<dbReference type="InterPro" id="IPR001807">
    <property type="entry name" value="ClC"/>
</dbReference>
<feature type="transmembrane region" description="Helical" evidence="11">
    <location>
        <begin position="66"/>
        <end position="84"/>
    </location>
</feature>
<evidence type="ECO:0000256" key="2">
    <source>
        <dbReference type="ARBA" id="ARBA00022448"/>
    </source>
</evidence>
<dbReference type="PANTHER" id="PTHR11689">
    <property type="entry name" value="CHLORIDE CHANNEL PROTEIN CLC FAMILY MEMBER"/>
    <property type="match status" value="1"/>
</dbReference>
<proteinExistence type="inferred from homology"/>
<feature type="transmembrane region" description="Helical" evidence="11">
    <location>
        <begin position="324"/>
        <end position="345"/>
    </location>
</feature>
<dbReference type="InterPro" id="IPR000644">
    <property type="entry name" value="CBS_dom"/>
</dbReference>
<dbReference type="PROSITE" id="PS51371">
    <property type="entry name" value="CBS"/>
    <property type="match status" value="1"/>
</dbReference>
<keyword evidence="3 11" id="KW-0812">Transmembrane</keyword>
<dbReference type="SUPFAM" id="SSF54631">
    <property type="entry name" value="CBS-domain pair"/>
    <property type="match status" value="1"/>
</dbReference>
<dbReference type="Gene3D" id="3.10.580.10">
    <property type="entry name" value="CBS-domain"/>
    <property type="match status" value="1"/>
</dbReference>
<keyword evidence="6 11" id="KW-0406">Ion transport</keyword>
<dbReference type="AlphaFoldDB" id="A0AAJ7SEA8"/>
<feature type="transmembrane region" description="Helical" evidence="11">
    <location>
        <begin position="420"/>
        <end position="440"/>
    </location>
</feature>
<evidence type="ECO:0000256" key="9">
    <source>
        <dbReference type="ARBA" id="ARBA00023214"/>
    </source>
</evidence>
<evidence type="ECO:0000256" key="5">
    <source>
        <dbReference type="ARBA" id="ARBA00022989"/>
    </source>
</evidence>
<feature type="transmembrane region" description="Helical" evidence="11">
    <location>
        <begin position="162"/>
        <end position="184"/>
    </location>
</feature>
<evidence type="ECO:0000256" key="11">
    <source>
        <dbReference type="RuleBase" id="RU361221"/>
    </source>
</evidence>
<dbReference type="PRINTS" id="PR00762">
    <property type="entry name" value="CLCHANNEL"/>
</dbReference>
<comment type="similarity">
    <text evidence="11">Belongs to the chloride channel (TC 2.A.49) family.</text>
</comment>
<keyword evidence="7 10" id="KW-0129">CBS domain</keyword>
<comment type="subcellular location">
    <subcellularLocation>
        <location evidence="1 11">Membrane</location>
        <topology evidence="1 11">Multi-pass membrane protein</topology>
    </subcellularLocation>
</comment>
<accession>A0AAJ7SEA8</accession>
<feature type="transmembrane region" description="Helical" evidence="11">
    <location>
        <begin position="352"/>
        <end position="369"/>
    </location>
</feature>
<dbReference type="GO" id="GO:0005254">
    <property type="term" value="F:chloride channel activity"/>
    <property type="evidence" value="ECO:0007669"/>
    <property type="project" value="UniProtKB-UniRule"/>
</dbReference>
<keyword evidence="9 11" id="KW-0868">Chloride</keyword>
<sequence length="661" mass="73322">MMNRCVHENCLVQPYMAWVLANAVPVFIGSVLVTYVAPVAAGSGIPVIKCYLNGVKVPEVVRIKTLIVKAIGVILSVVGGLAVGKEGPMIHCGAVIAAGISQGKSTSLKKDFRIFHEFRQDHEKRDFVSAGAAAGVAAAFGAPVGGVLFSLEEGASFWNQALTWRIFFCSTVSAFVLSFCLSIYHGEPGVLSSTGLLNFGTFGNSVQWEIMEIPLYVLMGAIGGALGALYNYLNYRLSVFRARFIHQNSMKVLESVLVAVMSATVAFIMIELSNDCSAQEDEKHTDNSLQFHCKDGRYSAIGQLWFQTPEKSVQSLFHMSQGTWSPYTLMPFFLVYFILNCWTYGLSVSSGVFIPTLLMGGVFGRLFGMGVRSIVNYWDYDWDVNCGKFALIGAAAMLGGVVRMTLSLSVILIEATRNITFCLPIVITLIVAKWVGDYLFEGLYDFHFQLARVPFLNWEAPNEGHHIYASEIMAFPVTTLPPVIKVGDLMDILSKTTHNGFPVTDGCPDPVSDLKSGLSVNRPKHFGTFRGLILRDQLIVLLQNKIFNESVDIVWSRVGSRDFRQPYPRYASVNQVHVSLMERNFHIDLRPFMNFSAYSISHNSSLFRIHKLFRALGLRHLTVVNDQNEVVGMITRKDLAVFRTHNRFGKTTLETLHVSHG</sequence>
<feature type="transmembrane region" description="Helical" evidence="11">
    <location>
        <begin position="20"/>
        <end position="45"/>
    </location>
</feature>
<keyword evidence="8 11" id="KW-0472">Membrane</keyword>
<dbReference type="RefSeq" id="XP_028967161.1">
    <property type="nucleotide sequence ID" value="XM_029111328.1"/>
</dbReference>
<keyword evidence="5 11" id="KW-1133">Transmembrane helix</keyword>
<dbReference type="Gene3D" id="1.10.3080.10">
    <property type="entry name" value="Clc chloride channel"/>
    <property type="match status" value="1"/>
</dbReference>
<dbReference type="InterPro" id="IPR051280">
    <property type="entry name" value="Cl-channel/antiporter"/>
</dbReference>
<feature type="transmembrane region" description="Helical" evidence="11">
    <location>
        <begin position="127"/>
        <end position="150"/>
    </location>
</feature>
<dbReference type="SUPFAM" id="SSF81340">
    <property type="entry name" value="Clc chloride channel"/>
    <property type="match status" value="1"/>
</dbReference>
<evidence type="ECO:0000256" key="1">
    <source>
        <dbReference type="ARBA" id="ARBA00004141"/>
    </source>
</evidence>
<dbReference type="Pfam" id="PF00654">
    <property type="entry name" value="Voltage_CLC"/>
    <property type="match status" value="1"/>
</dbReference>
<feature type="transmembrane region" description="Helical" evidence="11">
    <location>
        <begin position="389"/>
        <end position="413"/>
    </location>
</feature>
<protein>
    <recommendedName>
        <fullName evidence="11">Chloride channel protein</fullName>
    </recommendedName>
</protein>
<keyword evidence="13" id="KW-1185">Reference proteome</keyword>
<evidence type="ECO:0000256" key="8">
    <source>
        <dbReference type="ARBA" id="ARBA00023136"/>
    </source>
</evidence>
<keyword evidence="4" id="KW-0677">Repeat</keyword>
<dbReference type="CTD" id="36381"/>
<dbReference type="GeneID" id="100897445"/>
<reference evidence="14" key="1">
    <citation type="submission" date="2025-08" db="UniProtKB">
        <authorList>
            <consortium name="RefSeq"/>
        </authorList>
    </citation>
    <scope>IDENTIFICATION</scope>
</reference>
<dbReference type="Proteomes" id="UP000694867">
    <property type="component" value="Unplaced"/>
</dbReference>
<dbReference type="GO" id="GO:0005765">
    <property type="term" value="C:lysosomal membrane"/>
    <property type="evidence" value="ECO:0007669"/>
    <property type="project" value="TreeGrafter"/>
</dbReference>
<dbReference type="SMART" id="SM00116">
    <property type="entry name" value="CBS"/>
    <property type="match status" value="2"/>
</dbReference>
<dbReference type="InterPro" id="IPR014743">
    <property type="entry name" value="Cl-channel_core"/>
</dbReference>
<dbReference type="PANTHER" id="PTHR11689:SF136">
    <property type="entry name" value="H(+)_CL(-) EXCHANGE TRANSPORTER 7"/>
    <property type="match status" value="1"/>
</dbReference>
<keyword evidence="2 11" id="KW-0813">Transport</keyword>
<feature type="domain" description="CBS" evidence="12">
    <location>
        <begin position="593"/>
        <end position="651"/>
    </location>
</feature>
<evidence type="ECO:0000256" key="3">
    <source>
        <dbReference type="ARBA" id="ARBA00022692"/>
    </source>
</evidence>
<feature type="transmembrane region" description="Helical" evidence="11">
    <location>
        <begin position="252"/>
        <end position="270"/>
    </location>
</feature>
<evidence type="ECO:0000259" key="12">
    <source>
        <dbReference type="PROSITE" id="PS51371"/>
    </source>
</evidence>
<evidence type="ECO:0000313" key="14">
    <source>
        <dbReference type="RefSeq" id="XP_028967161.1"/>
    </source>
</evidence>
<organism evidence="13 14">
    <name type="scientific">Galendromus occidentalis</name>
    <name type="common">western predatory mite</name>
    <dbReference type="NCBI Taxonomy" id="34638"/>
    <lineage>
        <taxon>Eukaryota</taxon>
        <taxon>Metazoa</taxon>
        <taxon>Ecdysozoa</taxon>
        <taxon>Arthropoda</taxon>
        <taxon>Chelicerata</taxon>
        <taxon>Arachnida</taxon>
        <taxon>Acari</taxon>
        <taxon>Parasitiformes</taxon>
        <taxon>Mesostigmata</taxon>
        <taxon>Gamasina</taxon>
        <taxon>Phytoseioidea</taxon>
        <taxon>Phytoseiidae</taxon>
        <taxon>Typhlodrominae</taxon>
        <taxon>Galendromus</taxon>
    </lineage>
</organism>
<feature type="transmembrane region" description="Helical" evidence="11">
    <location>
        <begin position="213"/>
        <end position="232"/>
    </location>
</feature>
<evidence type="ECO:0000256" key="6">
    <source>
        <dbReference type="ARBA" id="ARBA00023065"/>
    </source>
</evidence>
<dbReference type="InterPro" id="IPR046342">
    <property type="entry name" value="CBS_dom_sf"/>
</dbReference>
<dbReference type="CDD" id="cd04591">
    <property type="entry name" value="CBS_pair_voltage-gated_CLC_euk_bac"/>
    <property type="match status" value="1"/>
</dbReference>